<dbReference type="EMBL" id="KE148183">
    <property type="protein sequence ID" value="EPE02221.1"/>
    <property type="molecule type" value="Genomic_DNA"/>
</dbReference>
<dbReference type="OrthoDB" id="2497581at2759"/>
<evidence type="ECO:0000313" key="4">
    <source>
        <dbReference type="Proteomes" id="UP000016923"/>
    </source>
</evidence>
<protein>
    <recommendedName>
        <fullName evidence="2">DUF7143 domain-containing protein</fullName>
    </recommendedName>
</protein>
<dbReference type="HOGENOM" id="CLU_120582_0_0_1"/>
<feature type="domain" description="DUF7143" evidence="2">
    <location>
        <begin position="35"/>
        <end position="192"/>
    </location>
</feature>
<evidence type="ECO:0000256" key="1">
    <source>
        <dbReference type="SAM" id="SignalP"/>
    </source>
</evidence>
<evidence type="ECO:0000259" key="2">
    <source>
        <dbReference type="Pfam" id="PF23631"/>
    </source>
</evidence>
<dbReference type="PANTHER" id="PTHR37592:SF1">
    <property type="match status" value="1"/>
</dbReference>
<dbReference type="VEuPathDB" id="FungiDB:F503_01659"/>
<evidence type="ECO:0000313" key="3">
    <source>
        <dbReference type="EMBL" id="EPE02221.1"/>
    </source>
</evidence>
<dbReference type="AlphaFoldDB" id="S3BS84"/>
<name>S3BS84_OPHP1</name>
<dbReference type="eggNOG" id="ENOG502S5W9">
    <property type="taxonomic scope" value="Eukaryota"/>
</dbReference>
<dbReference type="OMA" id="RQNPCFI"/>
<keyword evidence="1" id="KW-0732">Signal</keyword>
<proteinExistence type="predicted"/>
<accession>S3BS84</accession>
<reference evidence="3 4" key="1">
    <citation type="journal article" date="2013" name="BMC Genomics">
        <title>The genome and transcriptome of the pine saprophyte Ophiostoma piceae, and a comparison with the bark beetle-associated pine pathogen Grosmannia clavigera.</title>
        <authorList>
            <person name="Haridas S."/>
            <person name="Wang Y."/>
            <person name="Lim L."/>
            <person name="Massoumi Alamouti S."/>
            <person name="Jackman S."/>
            <person name="Docking R."/>
            <person name="Robertson G."/>
            <person name="Birol I."/>
            <person name="Bohlmann J."/>
            <person name="Breuil C."/>
        </authorList>
    </citation>
    <scope>NUCLEOTIDE SEQUENCE [LARGE SCALE GENOMIC DNA]</scope>
    <source>
        <strain evidence="3 4">UAMH 11346</strain>
    </source>
</reference>
<dbReference type="PANTHER" id="PTHR37592">
    <property type="match status" value="1"/>
</dbReference>
<keyword evidence="4" id="KW-1185">Reference proteome</keyword>
<dbReference type="InterPro" id="IPR055567">
    <property type="entry name" value="DUF7143"/>
</dbReference>
<feature type="chain" id="PRO_5004518060" description="DUF7143 domain-containing protein" evidence="1">
    <location>
        <begin position="18"/>
        <end position="193"/>
    </location>
</feature>
<dbReference type="Proteomes" id="UP000016923">
    <property type="component" value="Unassembled WGS sequence"/>
</dbReference>
<organism evidence="3 4">
    <name type="scientific">Ophiostoma piceae (strain UAMH 11346)</name>
    <name type="common">Sap stain fungus</name>
    <dbReference type="NCBI Taxonomy" id="1262450"/>
    <lineage>
        <taxon>Eukaryota</taxon>
        <taxon>Fungi</taxon>
        <taxon>Dikarya</taxon>
        <taxon>Ascomycota</taxon>
        <taxon>Pezizomycotina</taxon>
        <taxon>Sordariomycetes</taxon>
        <taxon>Sordariomycetidae</taxon>
        <taxon>Ophiostomatales</taxon>
        <taxon>Ophiostomataceae</taxon>
        <taxon>Ophiostoma</taxon>
    </lineage>
</organism>
<sequence>MRFSVAIACAAAGLATAAPLSQTDAQKRASDLCFVVGSTTLPAETLAAAEALASTVTCSSTTTIANVPDVTSGNVSFSDVNFADSDESTLAFALKEFATTSPLADNDLAEFQNRLNVYVATEAGLRSVSGSLAIKVPKFFLSFQVSRIQTAQGNPPAAAGQTVEHLLGKVTKNAAGQSQDLIDQVTALSKVLA</sequence>
<feature type="signal peptide" evidence="1">
    <location>
        <begin position="1"/>
        <end position="17"/>
    </location>
</feature>
<dbReference type="Pfam" id="PF23631">
    <property type="entry name" value="DUF7143"/>
    <property type="match status" value="1"/>
</dbReference>
<gene>
    <name evidence="3" type="ORF">F503_01659</name>
</gene>